<gene>
    <name evidence="1" type="ORF">DHETER_LOCUS18</name>
</gene>
<dbReference type="Proteomes" id="UP000789702">
    <property type="component" value="Unassembled WGS sequence"/>
</dbReference>
<evidence type="ECO:0000313" key="2">
    <source>
        <dbReference type="Proteomes" id="UP000789702"/>
    </source>
</evidence>
<name>A0ACA9JUX1_9GLOM</name>
<proteinExistence type="predicted"/>
<dbReference type="EMBL" id="CAJVPU010000007">
    <property type="protein sequence ID" value="CAG8437568.1"/>
    <property type="molecule type" value="Genomic_DNA"/>
</dbReference>
<sequence length="381" mass="44617">MSSKKSKIDHVSIVKKTKSQLINILPNEILILILSFVFPKGVSLFDRVSGFRQLKTVSRLWNALCKKIPKIEYCLMKKFNFYEHKLPEFIPYDLIITEYGVYISFSFEGKDELAEVKFSNGIYDYGSYFVSLPQYMQSIYDGLFFLVDTSMITENFLKTVCNDCKKLTYTARYLRLIRSDYECNIDECDCYLAGEIFGVKSRKKPNKPRVKKRTAPQKTTPKKRIPQDCVVMPKVKKDKIEILTRKKEEVTRKAKSQKAMMKGLFSLDPLWVIHFYDNIEKTARLKFEKSIDDKKIIVRRVKNKIESEIESEGESTEESESESESPNEKKKPEPEGKKLSAYNLYVQKEYNKLVEQGYKNDEILKKIAKQWKNSFENPKNV</sequence>
<protein>
    <submittedName>
        <fullName evidence="1">14383_t:CDS:1</fullName>
    </submittedName>
</protein>
<reference evidence="1" key="1">
    <citation type="submission" date="2021-06" db="EMBL/GenBank/DDBJ databases">
        <authorList>
            <person name="Kallberg Y."/>
            <person name="Tangrot J."/>
            <person name="Rosling A."/>
        </authorList>
    </citation>
    <scope>NUCLEOTIDE SEQUENCE</scope>
    <source>
        <strain evidence="1">IL203A</strain>
    </source>
</reference>
<accession>A0ACA9JUX1</accession>
<organism evidence="1 2">
    <name type="scientific">Dentiscutata heterogama</name>
    <dbReference type="NCBI Taxonomy" id="1316150"/>
    <lineage>
        <taxon>Eukaryota</taxon>
        <taxon>Fungi</taxon>
        <taxon>Fungi incertae sedis</taxon>
        <taxon>Mucoromycota</taxon>
        <taxon>Glomeromycotina</taxon>
        <taxon>Glomeromycetes</taxon>
        <taxon>Diversisporales</taxon>
        <taxon>Gigasporaceae</taxon>
        <taxon>Dentiscutata</taxon>
    </lineage>
</organism>
<comment type="caution">
    <text evidence="1">The sequence shown here is derived from an EMBL/GenBank/DDBJ whole genome shotgun (WGS) entry which is preliminary data.</text>
</comment>
<keyword evidence="2" id="KW-1185">Reference proteome</keyword>
<evidence type="ECO:0000313" key="1">
    <source>
        <dbReference type="EMBL" id="CAG8437568.1"/>
    </source>
</evidence>